<keyword evidence="2" id="KW-0812">Transmembrane</keyword>
<organism evidence="4 5">
    <name type="scientific">Gossypium australe</name>
    <dbReference type="NCBI Taxonomy" id="47621"/>
    <lineage>
        <taxon>Eukaryota</taxon>
        <taxon>Viridiplantae</taxon>
        <taxon>Streptophyta</taxon>
        <taxon>Embryophyta</taxon>
        <taxon>Tracheophyta</taxon>
        <taxon>Spermatophyta</taxon>
        <taxon>Magnoliopsida</taxon>
        <taxon>eudicotyledons</taxon>
        <taxon>Gunneridae</taxon>
        <taxon>Pentapetalae</taxon>
        <taxon>rosids</taxon>
        <taxon>malvids</taxon>
        <taxon>Malvales</taxon>
        <taxon>Malvaceae</taxon>
        <taxon>Malvoideae</taxon>
        <taxon>Gossypium</taxon>
    </lineage>
</organism>
<proteinExistence type="predicted"/>
<evidence type="ECO:0000256" key="2">
    <source>
        <dbReference type="SAM" id="Phobius"/>
    </source>
</evidence>
<dbReference type="InterPro" id="IPR033344">
    <property type="entry name" value="CURT1"/>
</dbReference>
<feature type="domain" description="Cyanobacterial aminoacyl-tRNA synthetase CAAD" evidence="3">
    <location>
        <begin position="210"/>
        <end position="294"/>
    </location>
</feature>
<sequence>MGSCLLGFVSKQPPSASLLFSCLKVITNALDSSPSGRIEKPEVNMAMLLGLHPLSTDCIQVMSTGANTTMDSKALVQLSWSTPNAILFRCNFYVAIQCLVSKARHDHGPIHGVDSSFLGASNDHTMAIGWSLRDVFCILSGMHQCFHCFFMASLTAHLLPPLLLQDRKTLFGTYPKLPVSYTGGRQNCAVFVKATGDSSESSTSLSIVKSVRSVWDKSDEDRVGLIGLGFAAIVALWTSTNLISVIDNLPIIPNVLEIIGILFSLWFIYRYLLFKPDREELFQIINKSLSQIFG</sequence>
<feature type="transmembrane region" description="Helical" evidence="2">
    <location>
        <begin position="251"/>
        <end position="269"/>
    </location>
</feature>
<dbReference type="Pfam" id="PF14159">
    <property type="entry name" value="CAAD"/>
    <property type="match status" value="1"/>
</dbReference>
<dbReference type="OrthoDB" id="2014299at2759"/>
<dbReference type="AlphaFoldDB" id="A0A5B6WCL1"/>
<keyword evidence="2" id="KW-0472">Membrane</keyword>
<keyword evidence="5" id="KW-1185">Reference proteome</keyword>
<dbReference type="PANTHER" id="PTHR33222">
    <property type="match status" value="1"/>
</dbReference>
<reference evidence="5" key="1">
    <citation type="journal article" date="2019" name="Plant Biotechnol. J.">
        <title>Genome sequencing of the Australian wild diploid species Gossypium australe highlights disease resistance and delayed gland morphogenesis.</title>
        <authorList>
            <person name="Cai Y."/>
            <person name="Cai X."/>
            <person name="Wang Q."/>
            <person name="Wang P."/>
            <person name="Zhang Y."/>
            <person name="Cai C."/>
            <person name="Xu Y."/>
            <person name="Wang K."/>
            <person name="Zhou Z."/>
            <person name="Wang C."/>
            <person name="Geng S."/>
            <person name="Li B."/>
            <person name="Dong Q."/>
            <person name="Hou Y."/>
            <person name="Wang H."/>
            <person name="Ai P."/>
            <person name="Liu Z."/>
            <person name="Yi F."/>
            <person name="Sun M."/>
            <person name="An G."/>
            <person name="Cheng J."/>
            <person name="Zhang Y."/>
            <person name="Shi Q."/>
            <person name="Xie Y."/>
            <person name="Shi X."/>
            <person name="Chang Y."/>
            <person name="Huang F."/>
            <person name="Chen Y."/>
            <person name="Hong S."/>
            <person name="Mi L."/>
            <person name="Sun Q."/>
            <person name="Zhang L."/>
            <person name="Zhou B."/>
            <person name="Peng R."/>
            <person name="Zhang X."/>
            <person name="Liu F."/>
        </authorList>
    </citation>
    <scope>NUCLEOTIDE SEQUENCE [LARGE SCALE GENOMIC DNA]</scope>
    <source>
        <strain evidence="5">cv. PA1801</strain>
    </source>
</reference>
<evidence type="ECO:0000259" key="3">
    <source>
        <dbReference type="Pfam" id="PF14159"/>
    </source>
</evidence>
<evidence type="ECO:0000313" key="5">
    <source>
        <dbReference type="Proteomes" id="UP000325315"/>
    </source>
</evidence>
<protein>
    <submittedName>
        <fullName evidence="4">Protein CURVATURE THYLAKOID 1C, chloroplastic-like</fullName>
    </submittedName>
</protein>
<evidence type="ECO:0000313" key="4">
    <source>
        <dbReference type="EMBL" id="KAA3479350.1"/>
    </source>
</evidence>
<evidence type="ECO:0000256" key="1">
    <source>
        <dbReference type="ARBA" id="ARBA00004141"/>
    </source>
</evidence>
<dbReference type="InterPro" id="IPR025564">
    <property type="entry name" value="CAAD_dom"/>
</dbReference>
<accession>A0A5B6WCL1</accession>
<name>A0A5B6WCL1_9ROSI</name>
<comment type="caution">
    <text evidence="4">The sequence shown here is derived from an EMBL/GenBank/DDBJ whole genome shotgun (WGS) entry which is preliminary data.</text>
</comment>
<keyword evidence="2" id="KW-1133">Transmembrane helix</keyword>
<dbReference type="EMBL" id="SMMG02000003">
    <property type="protein sequence ID" value="KAA3479350.1"/>
    <property type="molecule type" value="Genomic_DNA"/>
</dbReference>
<dbReference type="PANTHER" id="PTHR33222:SF3">
    <property type="entry name" value="PROTEIN CURVATURE THYLAKOID 1C, CHLOROPLASTIC"/>
    <property type="match status" value="1"/>
</dbReference>
<comment type="subcellular location">
    <subcellularLocation>
        <location evidence="1">Membrane</location>
        <topology evidence="1">Multi-pass membrane protein</topology>
    </subcellularLocation>
</comment>
<feature type="transmembrane region" description="Helical" evidence="2">
    <location>
        <begin position="223"/>
        <end position="245"/>
    </location>
</feature>
<gene>
    <name evidence="4" type="ORF">EPI10_019870</name>
</gene>
<dbReference type="GO" id="GO:0009535">
    <property type="term" value="C:chloroplast thylakoid membrane"/>
    <property type="evidence" value="ECO:0007669"/>
    <property type="project" value="TreeGrafter"/>
</dbReference>
<dbReference type="Proteomes" id="UP000325315">
    <property type="component" value="Unassembled WGS sequence"/>
</dbReference>